<proteinExistence type="inferred from homology"/>
<gene>
    <name evidence="8" type="ORF">ACFP1K_35960</name>
</gene>
<evidence type="ECO:0000313" key="8">
    <source>
        <dbReference type="EMBL" id="MFC6086611.1"/>
    </source>
</evidence>
<dbReference type="Pfam" id="PF08281">
    <property type="entry name" value="Sigma70_r4_2"/>
    <property type="match status" value="1"/>
</dbReference>
<evidence type="ECO:0000256" key="3">
    <source>
        <dbReference type="ARBA" id="ARBA00023082"/>
    </source>
</evidence>
<evidence type="ECO:0000259" key="6">
    <source>
        <dbReference type="Pfam" id="PF04542"/>
    </source>
</evidence>
<dbReference type="InterPro" id="IPR007627">
    <property type="entry name" value="RNA_pol_sigma70_r2"/>
</dbReference>
<protein>
    <submittedName>
        <fullName evidence="8">RNA polymerase sigma factor</fullName>
    </submittedName>
</protein>
<sequence>MALPPDDVVVAALRAGDETMFAALLDTWSRGMLRVARTYVSTADSAEEVVQDTWLAVIGAIDAFEGRSSLKTWIFRIVVNTAMKRGVRESRTVPWSTAFEHDAAPPDMPLLTPGASGAGPPVPRHTPEGEALAAEFRAEVAAALAGLPARQRSVIVLRDMEGCTSDEVCEILDLTPANQRVLLHRARVAVRGRLADYVATVKRSE</sequence>
<evidence type="ECO:0000259" key="7">
    <source>
        <dbReference type="Pfam" id="PF08281"/>
    </source>
</evidence>
<dbReference type="CDD" id="cd06171">
    <property type="entry name" value="Sigma70_r4"/>
    <property type="match status" value="1"/>
</dbReference>
<comment type="similarity">
    <text evidence="1">Belongs to the sigma-70 factor family. ECF subfamily.</text>
</comment>
<keyword evidence="3" id="KW-0731">Sigma factor</keyword>
<dbReference type="SUPFAM" id="SSF88659">
    <property type="entry name" value="Sigma3 and sigma4 domains of RNA polymerase sigma factors"/>
    <property type="match status" value="1"/>
</dbReference>
<dbReference type="InterPro" id="IPR013324">
    <property type="entry name" value="RNA_pol_sigma_r3/r4-like"/>
</dbReference>
<dbReference type="NCBIfam" id="TIGR02937">
    <property type="entry name" value="sigma70-ECF"/>
    <property type="match status" value="1"/>
</dbReference>
<accession>A0ABW1NTK6</accession>
<dbReference type="Gene3D" id="1.10.1740.10">
    <property type="match status" value="1"/>
</dbReference>
<keyword evidence="2" id="KW-0805">Transcription regulation</keyword>
<evidence type="ECO:0000256" key="5">
    <source>
        <dbReference type="SAM" id="MobiDB-lite"/>
    </source>
</evidence>
<name>A0ABW1NTK6_9ACTN</name>
<comment type="caution">
    <text evidence="8">The sequence shown here is derived from an EMBL/GenBank/DDBJ whole genome shotgun (WGS) entry which is preliminary data.</text>
</comment>
<dbReference type="Gene3D" id="1.10.10.10">
    <property type="entry name" value="Winged helix-like DNA-binding domain superfamily/Winged helix DNA-binding domain"/>
    <property type="match status" value="1"/>
</dbReference>
<dbReference type="PANTHER" id="PTHR43133">
    <property type="entry name" value="RNA POLYMERASE ECF-TYPE SIGMA FACTO"/>
    <property type="match status" value="1"/>
</dbReference>
<dbReference type="PANTHER" id="PTHR43133:SF53">
    <property type="entry name" value="ECF RNA POLYMERASE SIGMA-E FACTOR"/>
    <property type="match status" value="1"/>
</dbReference>
<evidence type="ECO:0000256" key="1">
    <source>
        <dbReference type="ARBA" id="ARBA00010641"/>
    </source>
</evidence>
<evidence type="ECO:0000256" key="4">
    <source>
        <dbReference type="ARBA" id="ARBA00023163"/>
    </source>
</evidence>
<dbReference type="EMBL" id="JBHSRF010000094">
    <property type="protein sequence ID" value="MFC6086611.1"/>
    <property type="molecule type" value="Genomic_DNA"/>
</dbReference>
<dbReference type="InterPro" id="IPR014284">
    <property type="entry name" value="RNA_pol_sigma-70_dom"/>
</dbReference>
<dbReference type="InterPro" id="IPR013249">
    <property type="entry name" value="RNA_pol_sigma70_r4_t2"/>
</dbReference>
<reference evidence="9" key="1">
    <citation type="journal article" date="2019" name="Int. J. Syst. Evol. Microbiol.">
        <title>The Global Catalogue of Microorganisms (GCM) 10K type strain sequencing project: providing services to taxonomists for standard genome sequencing and annotation.</title>
        <authorList>
            <consortium name="The Broad Institute Genomics Platform"/>
            <consortium name="The Broad Institute Genome Sequencing Center for Infectious Disease"/>
            <person name="Wu L."/>
            <person name="Ma J."/>
        </authorList>
    </citation>
    <scope>NUCLEOTIDE SEQUENCE [LARGE SCALE GENOMIC DNA]</scope>
    <source>
        <strain evidence="9">JCM 30346</strain>
    </source>
</reference>
<organism evidence="8 9">
    <name type="scientific">Sphaerisporangium aureirubrum</name>
    <dbReference type="NCBI Taxonomy" id="1544736"/>
    <lineage>
        <taxon>Bacteria</taxon>
        <taxon>Bacillati</taxon>
        <taxon>Actinomycetota</taxon>
        <taxon>Actinomycetes</taxon>
        <taxon>Streptosporangiales</taxon>
        <taxon>Streptosporangiaceae</taxon>
        <taxon>Sphaerisporangium</taxon>
    </lineage>
</organism>
<dbReference type="InterPro" id="IPR013325">
    <property type="entry name" value="RNA_pol_sigma_r2"/>
</dbReference>
<dbReference type="Pfam" id="PF04542">
    <property type="entry name" value="Sigma70_r2"/>
    <property type="match status" value="1"/>
</dbReference>
<dbReference type="RefSeq" id="WP_380761980.1">
    <property type="nucleotide sequence ID" value="NZ_JBHSRF010000094.1"/>
</dbReference>
<dbReference type="InterPro" id="IPR039425">
    <property type="entry name" value="RNA_pol_sigma-70-like"/>
</dbReference>
<dbReference type="SUPFAM" id="SSF88946">
    <property type="entry name" value="Sigma2 domain of RNA polymerase sigma factors"/>
    <property type="match status" value="1"/>
</dbReference>
<feature type="region of interest" description="Disordered" evidence="5">
    <location>
        <begin position="104"/>
        <end position="127"/>
    </location>
</feature>
<dbReference type="Proteomes" id="UP001596137">
    <property type="component" value="Unassembled WGS sequence"/>
</dbReference>
<evidence type="ECO:0000313" key="9">
    <source>
        <dbReference type="Proteomes" id="UP001596137"/>
    </source>
</evidence>
<feature type="domain" description="RNA polymerase sigma-70 region 2" evidence="6">
    <location>
        <begin position="28"/>
        <end position="86"/>
    </location>
</feature>
<keyword evidence="4" id="KW-0804">Transcription</keyword>
<keyword evidence="9" id="KW-1185">Reference proteome</keyword>
<feature type="domain" description="RNA polymerase sigma factor 70 region 4 type 2" evidence="7">
    <location>
        <begin position="138"/>
        <end position="188"/>
    </location>
</feature>
<evidence type="ECO:0000256" key="2">
    <source>
        <dbReference type="ARBA" id="ARBA00023015"/>
    </source>
</evidence>
<dbReference type="InterPro" id="IPR036388">
    <property type="entry name" value="WH-like_DNA-bd_sf"/>
</dbReference>